<comment type="caution">
    <text evidence="3">The sequence shown here is derived from an EMBL/GenBank/DDBJ whole genome shotgun (WGS) entry which is preliminary data.</text>
</comment>
<evidence type="ECO:0000313" key="4">
    <source>
        <dbReference type="Proteomes" id="UP001367676"/>
    </source>
</evidence>
<dbReference type="InterPro" id="IPR049012">
    <property type="entry name" value="Mutator_transp_dom"/>
</dbReference>
<dbReference type="AlphaFoldDB" id="A0AAN9TWP9"/>
<keyword evidence="4" id="KW-1185">Reference proteome</keyword>
<dbReference type="EMBL" id="JBBCAQ010000003">
    <property type="protein sequence ID" value="KAK7604426.1"/>
    <property type="molecule type" value="Genomic_DNA"/>
</dbReference>
<protein>
    <recommendedName>
        <fullName evidence="2">Mutator-like transposase domain-containing protein</fullName>
    </recommendedName>
</protein>
<organism evidence="3 4">
    <name type="scientific">Parthenolecanium corni</name>
    <dbReference type="NCBI Taxonomy" id="536013"/>
    <lineage>
        <taxon>Eukaryota</taxon>
        <taxon>Metazoa</taxon>
        <taxon>Ecdysozoa</taxon>
        <taxon>Arthropoda</taxon>
        <taxon>Hexapoda</taxon>
        <taxon>Insecta</taxon>
        <taxon>Pterygota</taxon>
        <taxon>Neoptera</taxon>
        <taxon>Paraneoptera</taxon>
        <taxon>Hemiptera</taxon>
        <taxon>Sternorrhyncha</taxon>
        <taxon>Coccoidea</taxon>
        <taxon>Coccidae</taxon>
        <taxon>Parthenolecanium</taxon>
    </lineage>
</organism>
<name>A0AAN9TWP9_9HEMI</name>
<proteinExistence type="predicted"/>
<dbReference type="Proteomes" id="UP001367676">
    <property type="component" value="Unassembled WGS sequence"/>
</dbReference>
<gene>
    <name evidence="3" type="ORF">V9T40_005612</name>
</gene>
<evidence type="ECO:0000313" key="3">
    <source>
        <dbReference type="EMBL" id="KAK7604426.1"/>
    </source>
</evidence>
<feature type="region of interest" description="Disordered" evidence="1">
    <location>
        <begin position="239"/>
        <end position="262"/>
    </location>
</feature>
<sequence>MSSVLIFTYRLCKMEARIETQRNSTDNIVDLYTAGIIGTMRAGGGYTNLVSLLSYMNIPAPPKKSYYNRHKSICENWCNLAESEMKKAAAEEHHIAVQKGNVHDDGIPYWQRDYRMKMFKKMEVEEISAAQPSGEALEMETTEPSTSLVPSTVTITESKKEFVPKQTILIKPGKDDPNRIFKRKKGVVNNPPPPNSPTSFENRQLRTQRTIHNFHKRRRFSQDLRIFRGLGETFLHLLNQSAAPPPSRGWKNRGRGRGGKHC</sequence>
<feature type="compositionally biased region" description="Basic residues" evidence="1">
    <location>
        <begin position="250"/>
        <end position="262"/>
    </location>
</feature>
<feature type="domain" description="Mutator-like transposase" evidence="2">
    <location>
        <begin position="10"/>
        <end position="110"/>
    </location>
</feature>
<accession>A0AAN9TWP9</accession>
<reference evidence="3 4" key="1">
    <citation type="submission" date="2024-03" db="EMBL/GenBank/DDBJ databases">
        <title>Adaptation during the transition from Ophiocordyceps entomopathogen to insect associate is accompanied by gene loss and intensified selection.</title>
        <authorList>
            <person name="Ward C.M."/>
            <person name="Onetto C.A."/>
            <person name="Borneman A.R."/>
        </authorList>
    </citation>
    <scope>NUCLEOTIDE SEQUENCE [LARGE SCALE GENOMIC DNA]</scope>
    <source>
        <strain evidence="3">AWRI1</strain>
        <tissue evidence="3">Single Adult Female</tissue>
    </source>
</reference>
<evidence type="ECO:0000256" key="1">
    <source>
        <dbReference type="SAM" id="MobiDB-lite"/>
    </source>
</evidence>
<dbReference type="Pfam" id="PF20700">
    <property type="entry name" value="Mutator"/>
    <property type="match status" value="1"/>
</dbReference>
<evidence type="ECO:0000259" key="2">
    <source>
        <dbReference type="Pfam" id="PF20700"/>
    </source>
</evidence>